<accession>A0ABW9A274</accession>
<evidence type="ECO:0000313" key="6">
    <source>
        <dbReference type="EMBL" id="MFL9922968.1"/>
    </source>
</evidence>
<dbReference type="PANTHER" id="PTHR34298">
    <property type="entry name" value="SEGREGATION AND CONDENSATION PROTEIN B"/>
    <property type="match status" value="1"/>
</dbReference>
<feature type="region of interest" description="Disordered" evidence="5">
    <location>
        <begin position="335"/>
        <end position="378"/>
    </location>
</feature>
<dbReference type="RefSeq" id="WP_408154139.1">
    <property type="nucleotide sequence ID" value="NZ_JAQQFM010000001.1"/>
</dbReference>
<dbReference type="InterPro" id="IPR036388">
    <property type="entry name" value="WH-like_DNA-bd_sf"/>
</dbReference>
<keyword evidence="4" id="KW-0131">Cell cycle</keyword>
<keyword evidence="1" id="KW-0963">Cytoplasm</keyword>
<reference evidence="6 7" key="1">
    <citation type="journal article" date="2024" name="Chem. Sci.">
        <title>Discovery of megapolipeptins by genome mining of a Burkholderiales bacteria collection.</title>
        <authorList>
            <person name="Paulo B.S."/>
            <person name="Recchia M.J.J."/>
            <person name="Lee S."/>
            <person name="Fergusson C.H."/>
            <person name="Romanowski S.B."/>
            <person name="Hernandez A."/>
            <person name="Krull N."/>
            <person name="Liu D.Y."/>
            <person name="Cavanagh H."/>
            <person name="Bos A."/>
            <person name="Gray C.A."/>
            <person name="Murphy B.T."/>
            <person name="Linington R.G."/>
            <person name="Eustaquio A.S."/>
        </authorList>
    </citation>
    <scope>NUCLEOTIDE SEQUENCE [LARGE SCALE GENOMIC DNA]</scope>
    <source>
        <strain evidence="6 7">RL21-008-BIB-A</strain>
    </source>
</reference>
<keyword evidence="7" id="KW-1185">Reference proteome</keyword>
<dbReference type="SUPFAM" id="SSF46785">
    <property type="entry name" value="Winged helix' DNA-binding domain"/>
    <property type="match status" value="2"/>
</dbReference>
<evidence type="ECO:0000256" key="4">
    <source>
        <dbReference type="ARBA" id="ARBA00023306"/>
    </source>
</evidence>
<protein>
    <submittedName>
        <fullName evidence="6">SMC-Scp complex subunit ScpB</fullName>
    </submittedName>
</protein>
<organism evidence="6 7">
    <name type="scientific">Herbaspirillum lusitanum</name>
    <dbReference type="NCBI Taxonomy" id="213312"/>
    <lineage>
        <taxon>Bacteria</taxon>
        <taxon>Pseudomonadati</taxon>
        <taxon>Pseudomonadota</taxon>
        <taxon>Betaproteobacteria</taxon>
        <taxon>Burkholderiales</taxon>
        <taxon>Oxalobacteraceae</taxon>
        <taxon>Herbaspirillum</taxon>
    </lineage>
</organism>
<keyword evidence="2" id="KW-0132">Cell division</keyword>
<dbReference type="NCBIfam" id="TIGR00281">
    <property type="entry name" value="SMC-Scp complex subunit ScpB"/>
    <property type="match status" value="1"/>
</dbReference>
<proteinExistence type="predicted"/>
<gene>
    <name evidence="6" type="primary">scpB</name>
    <name evidence="6" type="ORF">PQR62_01735</name>
</gene>
<evidence type="ECO:0000256" key="1">
    <source>
        <dbReference type="ARBA" id="ARBA00022490"/>
    </source>
</evidence>
<name>A0ABW9A274_9BURK</name>
<evidence type="ECO:0000256" key="5">
    <source>
        <dbReference type="SAM" id="MobiDB-lite"/>
    </source>
</evidence>
<dbReference type="InterPro" id="IPR005234">
    <property type="entry name" value="ScpB_csome_segregation"/>
</dbReference>
<dbReference type="Proteomes" id="UP001629246">
    <property type="component" value="Unassembled WGS sequence"/>
</dbReference>
<feature type="compositionally biased region" description="Low complexity" evidence="5">
    <location>
        <begin position="338"/>
        <end position="348"/>
    </location>
</feature>
<feature type="compositionally biased region" description="Basic and acidic residues" evidence="5">
    <location>
        <begin position="358"/>
        <end position="378"/>
    </location>
</feature>
<dbReference type="InterPro" id="IPR036390">
    <property type="entry name" value="WH_DNA-bd_sf"/>
</dbReference>
<evidence type="ECO:0000313" key="7">
    <source>
        <dbReference type="Proteomes" id="UP001629246"/>
    </source>
</evidence>
<dbReference type="Gene3D" id="1.10.10.10">
    <property type="entry name" value="Winged helix-like DNA-binding domain superfamily/Winged helix DNA-binding domain"/>
    <property type="match status" value="2"/>
</dbReference>
<dbReference type="PANTHER" id="PTHR34298:SF2">
    <property type="entry name" value="SEGREGATION AND CONDENSATION PROTEIN B"/>
    <property type="match status" value="1"/>
</dbReference>
<dbReference type="EMBL" id="JAQQFM010000001">
    <property type="protein sequence ID" value="MFL9922968.1"/>
    <property type="molecule type" value="Genomic_DNA"/>
</dbReference>
<comment type="caution">
    <text evidence="6">The sequence shown here is derived from an EMBL/GenBank/DDBJ whole genome shotgun (WGS) entry which is preliminary data.</text>
</comment>
<evidence type="ECO:0000256" key="3">
    <source>
        <dbReference type="ARBA" id="ARBA00022829"/>
    </source>
</evidence>
<keyword evidence="3" id="KW-0159">Chromosome partition</keyword>
<evidence type="ECO:0000256" key="2">
    <source>
        <dbReference type="ARBA" id="ARBA00022618"/>
    </source>
</evidence>
<sequence>MDIAEVKRVLETALLCTHEPLSINDLKKLYAQDGEQSAVNSDTLKQLLEELRGDWADKGVEIVSLSTGWRFQSRADMKVYLDRLHPEKPPKYTRATLETLAIIAYRQPVTRGDIEEIRGVAVNTQTIRMLEERGWIESIGHRDVPGRPALFATTRKFLDDLGLTSLDQLPALQNVGADGAAQGALLELQALEAGLGQASAEEMAIDEAEFGVDAGPDLLTQAELPVDSVAEESVDAEFADESDGTAQAVSSEDAAMSSDVASAFDSVEADDHVLAEDAVVELEVEHDLEFTGEAGIESQIVPPLESESPVQLAAMEIETGTENSEPFAEQLAVEEKAATPAAALALNTEETDSPDPASEQKKAAESDLHNHDSNNETN</sequence>
<dbReference type="Pfam" id="PF04079">
    <property type="entry name" value="SMC_ScpB"/>
    <property type="match status" value="1"/>
</dbReference>